<name>A0ABD1XQQ5_9MARC</name>
<dbReference type="PANTHER" id="PTHR43092:SF2">
    <property type="entry name" value="HERCYNYLCYSTEINE SULFOXIDE LYASE"/>
    <property type="match status" value="1"/>
</dbReference>
<evidence type="ECO:0000313" key="3">
    <source>
        <dbReference type="Proteomes" id="UP001605036"/>
    </source>
</evidence>
<evidence type="ECO:0000313" key="2">
    <source>
        <dbReference type="EMBL" id="KAL2611287.1"/>
    </source>
</evidence>
<reference evidence="2 3" key="1">
    <citation type="submission" date="2024-09" db="EMBL/GenBank/DDBJ databases">
        <title>Chromosome-scale assembly of Riccia fluitans.</title>
        <authorList>
            <person name="Paukszto L."/>
            <person name="Sawicki J."/>
            <person name="Karawczyk K."/>
            <person name="Piernik-Szablinska J."/>
            <person name="Szczecinska M."/>
            <person name="Mazdziarz M."/>
        </authorList>
    </citation>
    <scope>NUCLEOTIDE SEQUENCE [LARGE SCALE GENOMIC DNA]</scope>
    <source>
        <strain evidence="2">Rf_01</strain>
        <tissue evidence="2">Aerial parts of the thallus</tissue>
    </source>
</reference>
<dbReference type="Gene3D" id="3.40.640.10">
    <property type="entry name" value="Type I PLP-dependent aspartate aminotransferase-like (Major domain)"/>
    <property type="match status" value="1"/>
</dbReference>
<dbReference type="PANTHER" id="PTHR43092">
    <property type="entry name" value="L-CYSTEINE DESULFHYDRASE"/>
    <property type="match status" value="1"/>
</dbReference>
<dbReference type="InterPro" id="IPR015424">
    <property type="entry name" value="PyrdxlP-dep_Trfase"/>
</dbReference>
<dbReference type="EMBL" id="JBHFFA010000007">
    <property type="protein sequence ID" value="KAL2611287.1"/>
    <property type="molecule type" value="Genomic_DNA"/>
</dbReference>
<comment type="caution">
    <text evidence="2">The sequence shown here is derived from an EMBL/GenBank/DDBJ whole genome shotgun (WGS) entry which is preliminary data.</text>
</comment>
<accession>A0ABD1XQQ5</accession>
<dbReference type="AlphaFoldDB" id="A0ABD1XQQ5"/>
<dbReference type="Proteomes" id="UP001605036">
    <property type="component" value="Unassembled WGS sequence"/>
</dbReference>
<keyword evidence="1" id="KW-0663">Pyridoxal phosphate</keyword>
<protein>
    <recommendedName>
        <fullName evidence="4">Aminotransferase class V domain-containing protein</fullName>
    </recommendedName>
</protein>
<gene>
    <name evidence="2" type="ORF">R1flu_022979</name>
</gene>
<keyword evidence="3" id="KW-1185">Reference proteome</keyword>
<organism evidence="2 3">
    <name type="scientific">Riccia fluitans</name>
    <dbReference type="NCBI Taxonomy" id="41844"/>
    <lineage>
        <taxon>Eukaryota</taxon>
        <taxon>Viridiplantae</taxon>
        <taxon>Streptophyta</taxon>
        <taxon>Embryophyta</taxon>
        <taxon>Marchantiophyta</taxon>
        <taxon>Marchantiopsida</taxon>
        <taxon>Marchantiidae</taxon>
        <taxon>Marchantiales</taxon>
        <taxon>Ricciaceae</taxon>
        <taxon>Riccia</taxon>
    </lineage>
</organism>
<evidence type="ECO:0000256" key="1">
    <source>
        <dbReference type="ARBA" id="ARBA00022898"/>
    </source>
</evidence>
<evidence type="ECO:0008006" key="4">
    <source>
        <dbReference type="Google" id="ProtNLM"/>
    </source>
</evidence>
<sequence>MLSEEDAAVEKFQQLNVTGDVREKEFNHHEEGVAQLNHGSFGSCPISVQTEQAQWMEKWFKQPDTFIYHHMEVGFLDSRRTIAGLINSPSVDEVLLVDNVTTAASMIAQDLVWGFLEGRYQKGDAILLVQFLLRSFQTMFRERSRTSWGLFDLRKNTISCLFSIACSRIFSLLPRLVRVIRLAVIDHITSMPSILLPVKEMVRLCRSHGVEQVLVDGAHALGNVEVGTRDYFAQLAVPAAAEFIQRETGGLESLRHFNHNSAVAKGNLLANEWGTVCGAPAEMATAMVMVGLPPILNVRSFDEGLQLRTRLCNEFQVEVPLHHVLEEDQGDADRVAKIPCLTAYARPIRSTTTKKTICSFRTLSSLLPENAPTFRMIQVLQRSSYEIFMSVGQVWSASLLWPAP</sequence>
<dbReference type="InterPro" id="IPR015421">
    <property type="entry name" value="PyrdxlP-dep_Trfase_major"/>
</dbReference>
<proteinExistence type="predicted"/>
<dbReference type="SUPFAM" id="SSF53383">
    <property type="entry name" value="PLP-dependent transferases"/>
    <property type="match status" value="1"/>
</dbReference>